<dbReference type="AlphaFoldDB" id="A0A3D8SA12"/>
<name>A0A3D8SA12_9HELO</name>
<comment type="caution">
    <text evidence="2">The sequence shown here is derived from an EMBL/GenBank/DDBJ whole genome shotgun (WGS) entry which is preliminary data.</text>
</comment>
<dbReference type="EMBL" id="PDLN01000006">
    <property type="protein sequence ID" value="RDW83175.1"/>
    <property type="molecule type" value="Genomic_DNA"/>
</dbReference>
<dbReference type="OrthoDB" id="3687641at2759"/>
<dbReference type="Pfam" id="PF11807">
    <property type="entry name" value="UstYa"/>
    <property type="match status" value="1"/>
</dbReference>
<comment type="similarity">
    <text evidence="1">Belongs to the ustYa family.</text>
</comment>
<accession>A0A3D8SA12</accession>
<reference evidence="2 3" key="1">
    <citation type="journal article" date="2018" name="IMA Fungus">
        <title>IMA Genome-F 9: Draft genome sequence of Annulohypoxylon stygium, Aspergillus mulundensis, Berkeleyomyces basicola (syn. Thielaviopsis basicola), Ceratocystis smalleyi, two Cercospora beticola strains, Coleophoma cylindrospora, Fusarium fracticaudum, Phialophora cf. hyalina, and Morchella septimelata.</title>
        <authorList>
            <person name="Wingfield B.D."/>
            <person name="Bills G.F."/>
            <person name="Dong Y."/>
            <person name="Huang W."/>
            <person name="Nel W.J."/>
            <person name="Swalarsk-Parry B.S."/>
            <person name="Vaghefi N."/>
            <person name="Wilken P.M."/>
            <person name="An Z."/>
            <person name="de Beer Z.W."/>
            <person name="De Vos L."/>
            <person name="Chen L."/>
            <person name="Duong T.A."/>
            <person name="Gao Y."/>
            <person name="Hammerbacher A."/>
            <person name="Kikkert J.R."/>
            <person name="Li Y."/>
            <person name="Li H."/>
            <person name="Li K."/>
            <person name="Li Q."/>
            <person name="Liu X."/>
            <person name="Ma X."/>
            <person name="Naidoo K."/>
            <person name="Pethybridge S.J."/>
            <person name="Sun J."/>
            <person name="Steenkamp E.T."/>
            <person name="van der Nest M.A."/>
            <person name="van Wyk S."/>
            <person name="Wingfield M.J."/>
            <person name="Xiong C."/>
            <person name="Yue Q."/>
            <person name="Zhang X."/>
        </authorList>
    </citation>
    <scope>NUCLEOTIDE SEQUENCE [LARGE SCALE GENOMIC DNA]</scope>
    <source>
        <strain evidence="2 3">BP5796</strain>
    </source>
</reference>
<sequence length="156" mass="17567">MEKDIAEQSHCLERPKEQRRIGILSIASVREKVARLPTAGILMTLICLLLVLDISVRYPTSAGYCSRKLSLPTPLAEPAASPRENKFFNNSLTTGGSPWRQGPNNEVDLMWKSIIQENLIAISDDQVRKLGKDPAYFRRVPRDLQAKYGDNLSHHI</sequence>
<keyword evidence="3" id="KW-1185">Reference proteome</keyword>
<evidence type="ECO:0000256" key="1">
    <source>
        <dbReference type="ARBA" id="ARBA00035112"/>
    </source>
</evidence>
<proteinExistence type="inferred from homology"/>
<dbReference type="InterPro" id="IPR021765">
    <property type="entry name" value="UstYa-like"/>
</dbReference>
<evidence type="ECO:0000313" key="3">
    <source>
        <dbReference type="Proteomes" id="UP000256328"/>
    </source>
</evidence>
<dbReference type="Proteomes" id="UP000256328">
    <property type="component" value="Unassembled WGS sequence"/>
</dbReference>
<gene>
    <name evidence="2" type="ORF">BP5796_04666</name>
</gene>
<organism evidence="2 3">
    <name type="scientific">Coleophoma crateriformis</name>
    <dbReference type="NCBI Taxonomy" id="565419"/>
    <lineage>
        <taxon>Eukaryota</taxon>
        <taxon>Fungi</taxon>
        <taxon>Dikarya</taxon>
        <taxon>Ascomycota</taxon>
        <taxon>Pezizomycotina</taxon>
        <taxon>Leotiomycetes</taxon>
        <taxon>Helotiales</taxon>
        <taxon>Dermateaceae</taxon>
        <taxon>Coleophoma</taxon>
    </lineage>
</organism>
<dbReference type="GO" id="GO:0043386">
    <property type="term" value="P:mycotoxin biosynthetic process"/>
    <property type="evidence" value="ECO:0007669"/>
    <property type="project" value="InterPro"/>
</dbReference>
<protein>
    <submittedName>
        <fullName evidence="2">Uncharacterized protein</fullName>
    </submittedName>
</protein>
<evidence type="ECO:0000313" key="2">
    <source>
        <dbReference type="EMBL" id="RDW83175.1"/>
    </source>
</evidence>